<evidence type="ECO:0000313" key="4">
    <source>
        <dbReference type="Proteomes" id="UP001152799"/>
    </source>
</evidence>
<dbReference type="EMBL" id="OU892284">
    <property type="protein sequence ID" value="CAG9772693.1"/>
    <property type="molecule type" value="Genomic_DNA"/>
</dbReference>
<keyword evidence="2" id="KW-1133">Transmembrane helix</keyword>
<proteinExistence type="predicted"/>
<feature type="region of interest" description="Disordered" evidence="1">
    <location>
        <begin position="98"/>
        <end position="119"/>
    </location>
</feature>
<feature type="transmembrane region" description="Helical" evidence="2">
    <location>
        <begin position="41"/>
        <end position="68"/>
    </location>
</feature>
<protein>
    <submittedName>
        <fullName evidence="3">Uncharacterized protein</fullName>
    </submittedName>
</protein>
<keyword evidence="2" id="KW-0472">Membrane</keyword>
<evidence type="ECO:0000256" key="1">
    <source>
        <dbReference type="SAM" id="MobiDB-lite"/>
    </source>
</evidence>
<sequence length="141" mass="16221">MIVCCISCVALVSQVHVFWVAGLIIHGDKMECDVKPSYMLLGNIINCVDTFVTLILPVILILVMNVIIAKVVFKSHNLDLQEDDRYSSERVRFHHIGSQSSDSTRNSDPEYSSSSRRTKYQDYSLRRKYFYVPDRILKRGC</sequence>
<gene>
    <name evidence="3" type="ORF">CEUTPL_LOCUS13099</name>
</gene>
<evidence type="ECO:0000313" key="3">
    <source>
        <dbReference type="EMBL" id="CAG9772693.1"/>
    </source>
</evidence>
<keyword evidence="2" id="KW-0812">Transmembrane</keyword>
<organism evidence="3 4">
    <name type="scientific">Ceutorhynchus assimilis</name>
    <name type="common">cabbage seed weevil</name>
    <dbReference type="NCBI Taxonomy" id="467358"/>
    <lineage>
        <taxon>Eukaryota</taxon>
        <taxon>Metazoa</taxon>
        <taxon>Ecdysozoa</taxon>
        <taxon>Arthropoda</taxon>
        <taxon>Hexapoda</taxon>
        <taxon>Insecta</taxon>
        <taxon>Pterygota</taxon>
        <taxon>Neoptera</taxon>
        <taxon>Endopterygota</taxon>
        <taxon>Coleoptera</taxon>
        <taxon>Polyphaga</taxon>
        <taxon>Cucujiformia</taxon>
        <taxon>Curculionidae</taxon>
        <taxon>Ceutorhynchinae</taxon>
        <taxon>Ceutorhynchus</taxon>
    </lineage>
</organism>
<dbReference type="OrthoDB" id="9990906at2759"/>
<name>A0A9N9MXK8_9CUCU</name>
<dbReference type="AlphaFoldDB" id="A0A9N9MXK8"/>
<dbReference type="Proteomes" id="UP001152799">
    <property type="component" value="Chromosome 8"/>
</dbReference>
<feature type="compositionally biased region" description="Polar residues" evidence="1">
    <location>
        <begin position="98"/>
        <end position="115"/>
    </location>
</feature>
<reference evidence="3" key="1">
    <citation type="submission" date="2022-01" db="EMBL/GenBank/DDBJ databases">
        <authorList>
            <person name="King R."/>
        </authorList>
    </citation>
    <scope>NUCLEOTIDE SEQUENCE</scope>
</reference>
<accession>A0A9N9MXK8</accession>
<keyword evidence="4" id="KW-1185">Reference proteome</keyword>
<evidence type="ECO:0000256" key="2">
    <source>
        <dbReference type="SAM" id="Phobius"/>
    </source>
</evidence>
<dbReference type="Gene3D" id="1.20.1070.10">
    <property type="entry name" value="Rhodopsin 7-helix transmembrane proteins"/>
    <property type="match status" value="1"/>
</dbReference>